<evidence type="ECO:0000256" key="3">
    <source>
        <dbReference type="SAM" id="Phobius"/>
    </source>
</evidence>
<dbReference type="Gene3D" id="2.130.10.10">
    <property type="entry name" value="YVTN repeat-like/Quinoprotein amine dehydrogenase"/>
    <property type="match status" value="2"/>
</dbReference>
<evidence type="ECO:0000259" key="5">
    <source>
        <dbReference type="Pfam" id="PF13360"/>
    </source>
</evidence>
<dbReference type="EMBL" id="JAAITX010000001">
    <property type="protein sequence ID" value="NVH57570.1"/>
    <property type="molecule type" value="Genomic_DNA"/>
</dbReference>
<dbReference type="OrthoDB" id="1885452at2"/>
<dbReference type="Proteomes" id="UP000528555">
    <property type="component" value="Unassembled WGS sequence"/>
</dbReference>
<feature type="domain" description="Pyrrolo-quinoline quinone repeat" evidence="5">
    <location>
        <begin position="509"/>
        <end position="628"/>
    </location>
</feature>
<evidence type="ECO:0000313" key="7">
    <source>
        <dbReference type="EMBL" id="NSK13301.1"/>
    </source>
</evidence>
<dbReference type="Pfam" id="PF20578">
    <property type="entry name" value="aBig_2"/>
    <property type="match status" value="1"/>
</dbReference>
<dbReference type="InterPro" id="IPR046780">
    <property type="entry name" value="aBig_2"/>
</dbReference>
<protein>
    <submittedName>
        <fullName evidence="8">PQQ-binding-like beta-propeller repeat protein</fullName>
    </submittedName>
</protein>
<feature type="coiled-coil region" evidence="1">
    <location>
        <begin position="1008"/>
        <end position="1035"/>
    </location>
</feature>
<keyword evidence="1" id="KW-0175">Coiled coil</keyword>
<name>A0A850HG87_9FIRM</name>
<feature type="chain" id="PRO_5038504060" evidence="4">
    <location>
        <begin position="29"/>
        <end position="1173"/>
    </location>
</feature>
<dbReference type="PANTHER" id="PTHR34512">
    <property type="entry name" value="CELL SURFACE PROTEIN"/>
    <property type="match status" value="1"/>
</dbReference>
<keyword evidence="4" id="KW-0732">Signal</keyword>
<feature type="signal peptide" evidence="4">
    <location>
        <begin position="1"/>
        <end position="28"/>
    </location>
</feature>
<dbReference type="EMBL" id="JAAIUO010000001">
    <property type="protein sequence ID" value="NSK13301.1"/>
    <property type="molecule type" value="Genomic_DNA"/>
</dbReference>
<feature type="transmembrane region" description="Helical" evidence="3">
    <location>
        <begin position="1139"/>
        <end position="1161"/>
    </location>
</feature>
<dbReference type="AlphaFoldDB" id="A0A850HG87"/>
<dbReference type="InterPro" id="IPR015943">
    <property type="entry name" value="WD40/YVTN_repeat-like_dom_sf"/>
</dbReference>
<evidence type="ECO:0000256" key="1">
    <source>
        <dbReference type="SAM" id="Coils"/>
    </source>
</evidence>
<keyword evidence="3" id="KW-1133">Transmembrane helix</keyword>
<accession>A0A850HG87</accession>
<evidence type="ECO:0000256" key="4">
    <source>
        <dbReference type="SAM" id="SignalP"/>
    </source>
</evidence>
<keyword evidence="9" id="KW-1185">Reference proteome</keyword>
<dbReference type="RefSeq" id="WP_145995101.1">
    <property type="nucleotide sequence ID" value="NZ_JAAITX010000001.1"/>
</dbReference>
<feature type="compositionally biased region" description="Pro residues" evidence="2">
    <location>
        <begin position="880"/>
        <end position="906"/>
    </location>
</feature>
<evidence type="ECO:0000313" key="10">
    <source>
        <dbReference type="Proteomes" id="UP000701680"/>
    </source>
</evidence>
<dbReference type="Pfam" id="PF13360">
    <property type="entry name" value="PQQ_2"/>
    <property type="match status" value="2"/>
</dbReference>
<sequence length="1173" mass="126928">MKKRREKRKRLSGLFLAALLLLGSVANAGSVHAGDQTLTGYGMTVTLQIEGYGRTVEQGMKITMPDTYHTFADYGLEGVPEPAEPGYTVLHVMAEYCEQQYGEGTAPDLIQADGGYVSGFLDLPEESTLMFLRNHESLQVGAQEQMVQEGDLLSVVDIWASSDWSFGGQYGWFAQENMTAEAGEPAAIQLNTTPLMWNEASNPSGATIQVKNADQEVVAEGNTGADGMASVVVAEAGSYTVTAKRQNAYYDKKGNYAWDLVTPHGTLTVTPGEMLTDAEAVKQTVEALNLGDLSQVTKDLTLPLAGKQGTQITWTSSDESCIRIEGETGKVTRPTGEDRIVTLTAEVKRGSEVASKKFEATVIGTALFTELHTDYGKLVYEKGIQEYTLYVPDGVKKLSISGTAEEGVSVVKLKVRGEKGEEKTETVLAVVDPKFEKESWLVNQSGAELTPQDIVIETMGAVAGTVTLHVKRGNPADPLPDLPHDWGQHLGNQGNNAVISVETPVKDANLIWKSSNKGDAFFGSAGYPILVNEKVYVARNEEIQMLDKATGEVVKSTKLKKQTGWYSYISYGDGKIFVPLADGSVQCFDAQTLKSLFVTSVPGLGLGYQGLSSVCYADGKIYVGYTNGGNPGSSQGGVAAYETLDLVKEDAEEIVDPVWDYQNGEGFYGTGAVAAERGENAYIVIGGDDGKVISITPKNGEVKGELSVEGAIRSAVVEADGYLWVTTQKGKIYKLDLKEDGSIQKAAQADLPMQTNASAAVADGKVYITGGMYNQGFLSVYDDNLNELKTVETKSQLNTPTVITAYEDTYVYFTEYTTPGSLYVATVTAENEVTIKTLYTPEGEDANYGMANVVIGADGTIYYGNDSSYLFAIQGEKPVTPDPEPSPEPLPEPTPDPNPSPEPSPNPGAGTSGENQENEGEQKPVLRPVKNVKQKKGEAGKKSQSENIAEAIKRNAEKGETSLTVRNVPEVLEAKVFETLAEYPQFSLVLDCESYTLSIKGMDVKDPSASLHTRLVEMESELSDKEAEMFQAYQQLALEQEGEFPGVVTVVYQLPEHLRDMEMLELYEFSKVKERDLSAVEEVVMQKGYAMFTMKDPGKYVLAAQAEKEDETELAMAKTMDSNMPSGTQKQSSKLTPSWLMVGSAVLGGLAIGAAITGLVVSKRRKKEDTWEN</sequence>
<comment type="caution">
    <text evidence="8">The sequence shown here is derived from an EMBL/GenBank/DDBJ whole genome shotgun (WGS) entry which is preliminary data.</text>
</comment>
<evidence type="ECO:0000313" key="9">
    <source>
        <dbReference type="Proteomes" id="UP000528555"/>
    </source>
</evidence>
<evidence type="ECO:0000256" key="2">
    <source>
        <dbReference type="SAM" id="MobiDB-lite"/>
    </source>
</evidence>
<dbReference type="SUPFAM" id="SSF50998">
    <property type="entry name" value="Quinoprotein alcohol dehydrogenase-like"/>
    <property type="match status" value="1"/>
</dbReference>
<dbReference type="InterPro" id="IPR011047">
    <property type="entry name" value="Quinoprotein_ADH-like_sf"/>
</dbReference>
<gene>
    <name evidence="8" type="ORF">G5A66_02660</name>
    <name evidence="7" type="ORF">G5A75_00150</name>
</gene>
<keyword evidence="3" id="KW-0812">Transmembrane</keyword>
<feature type="domain" description="Atrophied bacterial Ig" evidence="6">
    <location>
        <begin position="282"/>
        <end position="363"/>
    </location>
</feature>
<reference evidence="9 10" key="1">
    <citation type="journal article" date="2020" name="Cell Host Microbe">
        <title>Functional and Genomic Variation between Human-Derived Isolates of Lachnospiraceae Reveals Inter- and Intra-Species Diversity.</title>
        <authorList>
            <person name="Sorbara M.T."/>
            <person name="Littmann E.R."/>
            <person name="Fontana E."/>
            <person name="Moody T.U."/>
            <person name="Kohout C.E."/>
            <person name="Gjonbalaj M."/>
            <person name="Eaton V."/>
            <person name="Seok R."/>
            <person name="Leiner I.M."/>
            <person name="Pamer E.G."/>
        </authorList>
    </citation>
    <scope>NUCLEOTIDE SEQUENCE [LARGE SCALE GENOMIC DNA]</scope>
    <source>
        <strain evidence="8 9">MSK.17.11</strain>
        <strain evidence="7 10">MSK.17.38</strain>
    </source>
</reference>
<evidence type="ECO:0000259" key="6">
    <source>
        <dbReference type="Pfam" id="PF20578"/>
    </source>
</evidence>
<feature type="domain" description="Pyrrolo-quinoline quinone repeat" evidence="5">
    <location>
        <begin position="679"/>
        <end position="873"/>
    </location>
</feature>
<reference evidence="8" key="2">
    <citation type="submission" date="2020-02" db="EMBL/GenBank/DDBJ databases">
        <authorList>
            <person name="Littmann E."/>
            <person name="Sorbara M."/>
        </authorList>
    </citation>
    <scope>NUCLEOTIDE SEQUENCE</scope>
    <source>
        <strain evidence="8">MSK.17.11</strain>
        <strain evidence="7">MSK.17.38</strain>
    </source>
</reference>
<proteinExistence type="predicted"/>
<dbReference type="Proteomes" id="UP000701680">
    <property type="component" value="Unassembled WGS sequence"/>
</dbReference>
<keyword evidence="3" id="KW-0472">Membrane</keyword>
<feature type="compositionally biased region" description="Basic and acidic residues" evidence="2">
    <location>
        <begin position="935"/>
        <end position="944"/>
    </location>
</feature>
<feature type="region of interest" description="Disordered" evidence="2">
    <location>
        <begin position="876"/>
        <end position="947"/>
    </location>
</feature>
<dbReference type="InterPro" id="IPR002372">
    <property type="entry name" value="PQQ_rpt_dom"/>
</dbReference>
<evidence type="ECO:0000313" key="8">
    <source>
        <dbReference type="EMBL" id="NVH57570.1"/>
    </source>
</evidence>
<dbReference type="PANTHER" id="PTHR34512:SF30">
    <property type="entry name" value="OUTER MEMBRANE PROTEIN ASSEMBLY FACTOR BAMB"/>
    <property type="match status" value="1"/>
</dbReference>
<organism evidence="8 9">
    <name type="scientific">Dorea phocaeensis</name>
    <dbReference type="NCBI Taxonomy" id="2040291"/>
    <lineage>
        <taxon>Bacteria</taxon>
        <taxon>Bacillati</taxon>
        <taxon>Bacillota</taxon>
        <taxon>Clostridia</taxon>
        <taxon>Lachnospirales</taxon>
        <taxon>Lachnospiraceae</taxon>
        <taxon>Dorea</taxon>
    </lineage>
</organism>